<protein>
    <submittedName>
        <fullName evidence="1">Uncharacterized protein</fullName>
    </submittedName>
</protein>
<dbReference type="Proteomes" id="UP001597012">
    <property type="component" value="Unassembled WGS sequence"/>
</dbReference>
<evidence type="ECO:0000313" key="2">
    <source>
        <dbReference type="Proteomes" id="UP001597012"/>
    </source>
</evidence>
<keyword evidence="2" id="KW-1185">Reference proteome</keyword>
<dbReference type="EMBL" id="JBHTHY010000004">
    <property type="protein sequence ID" value="MFD0797099.1"/>
    <property type="molecule type" value="Genomic_DNA"/>
</dbReference>
<proteinExistence type="predicted"/>
<comment type="caution">
    <text evidence="1">The sequence shown here is derived from an EMBL/GenBank/DDBJ whole genome shotgun (WGS) entry which is preliminary data.</text>
</comment>
<name>A0ABW3B3D0_9FLAO</name>
<sequence length="126" mass="14313">MKLFEELLENESDYVRTDDSVIIQFGAFAGLDEIHILDMRLFEELPAEIGRHDGHEVAMDDTHGTLYSYGKNAEALFKAMQPILNDFDFLDGATVHLSFLKEDKTVSEIDFEFLVGKPGSETRPKQ</sequence>
<reference evidence="2" key="1">
    <citation type="journal article" date="2019" name="Int. J. Syst. Evol. Microbiol.">
        <title>The Global Catalogue of Microorganisms (GCM) 10K type strain sequencing project: providing services to taxonomists for standard genome sequencing and annotation.</title>
        <authorList>
            <consortium name="The Broad Institute Genomics Platform"/>
            <consortium name="The Broad Institute Genome Sequencing Center for Infectious Disease"/>
            <person name="Wu L."/>
            <person name="Ma J."/>
        </authorList>
    </citation>
    <scope>NUCLEOTIDE SEQUENCE [LARGE SCALE GENOMIC DNA]</scope>
    <source>
        <strain evidence="2">CCUG 61948</strain>
    </source>
</reference>
<accession>A0ABW3B3D0</accession>
<dbReference type="RefSeq" id="WP_379933204.1">
    <property type="nucleotide sequence ID" value="NZ_JBHTHY010000004.1"/>
</dbReference>
<gene>
    <name evidence="1" type="ORF">ACFQZJ_06480</name>
</gene>
<evidence type="ECO:0000313" key="1">
    <source>
        <dbReference type="EMBL" id="MFD0797099.1"/>
    </source>
</evidence>
<organism evidence="1 2">
    <name type="scientific">Maribacter chungangensis</name>
    <dbReference type="NCBI Taxonomy" id="1069117"/>
    <lineage>
        <taxon>Bacteria</taxon>
        <taxon>Pseudomonadati</taxon>
        <taxon>Bacteroidota</taxon>
        <taxon>Flavobacteriia</taxon>
        <taxon>Flavobacteriales</taxon>
        <taxon>Flavobacteriaceae</taxon>
        <taxon>Maribacter</taxon>
    </lineage>
</organism>